<gene>
    <name evidence="1" type="ORF">N3K66_005628</name>
</gene>
<organism evidence="1 2">
    <name type="scientific">Trichothecium roseum</name>
    <dbReference type="NCBI Taxonomy" id="47278"/>
    <lineage>
        <taxon>Eukaryota</taxon>
        <taxon>Fungi</taxon>
        <taxon>Dikarya</taxon>
        <taxon>Ascomycota</taxon>
        <taxon>Pezizomycotina</taxon>
        <taxon>Sordariomycetes</taxon>
        <taxon>Hypocreomycetidae</taxon>
        <taxon>Hypocreales</taxon>
        <taxon>Hypocreales incertae sedis</taxon>
        <taxon>Trichothecium</taxon>
    </lineage>
</organism>
<reference evidence="1" key="1">
    <citation type="submission" date="2022-10" db="EMBL/GenBank/DDBJ databases">
        <title>Complete Genome of Trichothecium roseum strain YXFP-22015, a Plant Pathogen Isolated from Citrus.</title>
        <authorList>
            <person name="Wang Y."/>
            <person name="Zhu L."/>
        </authorList>
    </citation>
    <scope>NUCLEOTIDE SEQUENCE</scope>
    <source>
        <strain evidence="1">YXFP-22015</strain>
    </source>
</reference>
<evidence type="ECO:0000313" key="2">
    <source>
        <dbReference type="Proteomes" id="UP001163324"/>
    </source>
</evidence>
<name>A0ACC0UYD7_9HYPO</name>
<proteinExistence type="predicted"/>
<dbReference type="EMBL" id="CM047944">
    <property type="protein sequence ID" value="KAI9899167.1"/>
    <property type="molecule type" value="Genomic_DNA"/>
</dbReference>
<keyword evidence="2" id="KW-1185">Reference proteome</keyword>
<comment type="caution">
    <text evidence="1">The sequence shown here is derived from an EMBL/GenBank/DDBJ whole genome shotgun (WGS) entry which is preliminary data.</text>
</comment>
<protein>
    <submittedName>
        <fullName evidence="1">Uncharacterized protein</fullName>
    </submittedName>
</protein>
<dbReference type="Proteomes" id="UP001163324">
    <property type="component" value="Chromosome 5"/>
</dbReference>
<accession>A0ACC0UYD7</accession>
<evidence type="ECO:0000313" key="1">
    <source>
        <dbReference type="EMBL" id="KAI9899167.1"/>
    </source>
</evidence>
<sequence length="290" mass="30924">MASNKDHWSSTEYQKSADFVPKLAGKVVQWLDLQEDDVLLDIGCGDGILNAEFAKVLSRGGGSQVGIDSSPAMIRAAQDLCASHANSTFKVADAANLSPPSSSAEPSLQPGTFTKVFSNAAMHWILRDPSTHDAFFASVASLLRPGGTLAFEMGGLGNVSEMRAALHIAVTRRLTSSSGGKGYEEAVAAVRAADPWFFGDEAWARRALEAAGLRVDAVEREWRPTPAGEAGVRGWLRLMGARFLDLVPDEEGREAALDEAATAMEFVSRVPGGGEMLSYVRLRARATKVA</sequence>